<comment type="similarity">
    <text evidence="5 6">Belongs to the class I-like SAM-binding methyltransferase superfamily. C5-methyltransferase family.</text>
</comment>
<dbReference type="EMBL" id="JAYGHT010000189">
    <property type="protein sequence ID" value="MEA5522411.1"/>
    <property type="molecule type" value="Genomic_DNA"/>
</dbReference>
<keyword evidence="4" id="KW-0680">Restriction system</keyword>
<evidence type="ECO:0000313" key="9">
    <source>
        <dbReference type="Proteomes" id="UP001301728"/>
    </source>
</evidence>
<dbReference type="EC" id="2.1.1.37" evidence="7"/>
<evidence type="ECO:0000256" key="2">
    <source>
        <dbReference type="ARBA" id="ARBA00022679"/>
    </source>
</evidence>
<dbReference type="Gene3D" id="3.40.50.150">
    <property type="entry name" value="Vaccinia Virus protein VP39"/>
    <property type="match status" value="1"/>
</dbReference>
<evidence type="ECO:0000256" key="7">
    <source>
        <dbReference type="RuleBase" id="RU000417"/>
    </source>
</evidence>
<keyword evidence="9" id="KW-1185">Reference proteome</keyword>
<dbReference type="SUPFAM" id="SSF53335">
    <property type="entry name" value="S-adenosyl-L-methionine-dependent methyltransferases"/>
    <property type="match status" value="1"/>
</dbReference>
<dbReference type="PRINTS" id="PR00105">
    <property type="entry name" value="C5METTRFRASE"/>
</dbReference>
<dbReference type="InterPro" id="IPR001525">
    <property type="entry name" value="C5_MeTfrase"/>
</dbReference>
<organism evidence="8 9">
    <name type="scientific">Limnoraphis robusta CCNP1315</name>
    <dbReference type="NCBI Taxonomy" id="3110306"/>
    <lineage>
        <taxon>Bacteria</taxon>
        <taxon>Bacillati</taxon>
        <taxon>Cyanobacteriota</taxon>
        <taxon>Cyanophyceae</taxon>
        <taxon>Oscillatoriophycideae</taxon>
        <taxon>Oscillatoriales</taxon>
        <taxon>Sirenicapillariaceae</taxon>
        <taxon>Limnoraphis</taxon>
    </lineage>
</organism>
<feature type="active site" evidence="5">
    <location>
        <position position="90"/>
    </location>
</feature>
<comment type="caution">
    <text evidence="8">The sequence shown here is derived from an EMBL/GenBank/DDBJ whole genome shotgun (WGS) entry which is preliminary data.</text>
</comment>
<dbReference type="PANTHER" id="PTHR10629:SF52">
    <property type="entry name" value="DNA (CYTOSINE-5)-METHYLTRANSFERASE 1"/>
    <property type="match status" value="1"/>
</dbReference>
<proteinExistence type="inferred from homology"/>
<dbReference type="PROSITE" id="PS51679">
    <property type="entry name" value="SAM_MT_C5"/>
    <property type="match status" value="1"/>
</dbReference>
<dbReference type="GO" id="GO:0032259">
    <property type="term" value="P:methylation"/>
    <property type="evidence" value="ECO:0007669"/>
    <property type="project" value="UniProtKB-KW"/>
</dbReference>
<keyword evidence="1 5" id="KW-0489">Methyltransferase</keyword>
<evidence type="ECO:0000256" key="5">
    <source>
        <dbReference type="PROSITE-ProRule" id="PRU01016"/>
    </source>
</evidence>
<dbReference type="GO" id="GO:0003886">
    <property type="term" value="F:DNA (cytosine-5-)-methyltransferase activity"/>
    <property type="evidence" value="ECO:0007669"/>
    <property type="project" value="UniProtKB-EC"/>
</dbReference>
<comment type="catalytic activity">
    <reaction evidence="7">
        <text>a 2'-deoxycytidine in DNA + S-adenosyl-L-methionine = a 5-methyl-2'-deoxycytidine in DNA + S-adenosyl-L-homocysteine + H(+)</text>
        <dbReference type="Rhea" id="RHEA:13681"/>
        <dbReference type="Rhea" id="RHEA-COMP:11369"/>
        <dbReference type="Rhea" id="RHEA-COMP:11370"/>
        <dbReference type="ChEBI" id="CHEBI:15378"/>
        <dbReference type="ChEBI" id="CHEBI:57856"/>
        <dbReference type="ChEBI" id="CHEBI:59789"/>
        <dbReference type="ChEBI" id="CHEBI:85452"/>
        <dbReference type="ChEBI" id="CHEBI:85454"/>
        <dbReference type="EC" id="2.1.1.37"/>
    </reaction>
</comment>
<dbReference type="InterPro" id="IPR050390">
    <property type="entry name" value="C5-Methyltransferase"/>
</dbReference>
<evidence type="ECO:0000256" key="3">
    <source>
        <dbReference type="ARBA" id="ARBA00022691"/>
    </source>
</evidence>
<dbReference type="Gene3D" id="3.90.120.10">
    <property type="entry name" value="DNA Methylase, subunit A, domain 2"/>
    <property type="match status" value="1"/>
</dbReference>
<gene>
    <name evidence="8" type="ORF">VB854_26105</name>
</gene>
<sequence length="382" mass="43102">MTSAPMLSALSLFSGAGGMDIGIRQAGFDILACIEIDPYCCETLRDAVSREKLLSQVIERDIREIEPSHLIEDLNLKPGELDLLFGGSPCQSFSQAGKRGSLSDERGLLLFEFVRFAAVFKPRSIMIEQVKGILTAADQQGKAGGVYERLINQLKELGYQAKMTIINAADYGVAQLRERVFIVATELENDFDFPPTTHAKPAQQLSLFPLQYYRTVGEMIDGLNQPSKNIKIFPKDSHVDITPPGDRQRIHGVPEGSYLAKELHLPETQRCRLTKKDTTKFRRLSFSKPSLTLRCGEIFFHPIEDRYLTPREYMRIHGYPDNYLLKGPVRGRSGRVRYLDQHRQIANSVPPPVARIIAEELSKILTQPQLKSQSLAKEFIRI</sequence>
<evidence type="ECO:0000256" key="6">
    <source>
        <dbReference type="RuleBase" id="RU000416"/>
    </source>
</evidence>
<dbReference type="PROSITE" id="PS00094">
    <property type="entry name" value="C5_MTASE_1"/>
    <property type="match status" value="1"/>
</dbReference>
<dbReference type="RefSeq" id="WP_323218482.1">
    <property type="nucleotide sequence ID" value="NZ_JAYGHT010000189.1"/>
</dbReference>
<keyword evidence="3 5" id="KW-0949">S-adenosyl-L-methionine</keyword>
<protein>
    <recommendedName>
        <fullName evidence="7">Cytosine-specific methyltransferase</fullName>
        <ecNumber evidence="7">2.1.1.37</ecNumber>
    </recommendedName>
</protein>
<dbReference type="InterPro" id="IPR029063">
    <property type="entry name" value="SAM-dependent_MTases_sf"/>
</dbReference>
<dbReference type="InterPro" id="IPR018117">
    <property type="entry name" value="C5_DNA_meth_AS"/>
</dbReference>
<keyword evidence="2 5" id="KW-0808">Transferase</keyword>
<accession>A0ABU5U695</accession>
<evidence type="ECO:0000313" key="8">
    <source>
        <dbReference type="EMBL" id="MEA5522411.1"/>
    </source>
</evidence>
<evidence type="ECO:0000256" key="1">
    <source>
        <dbReference type="ARBA" id="ARBA00022603"/>
    </source>
</evidence>
<dbReference type="PANTHER" id="PTHR10629">
    <property type="entry name" value="CYTOSINE-SPECIFIC METHYLTRANSFERASE"/>
    <property type="match status" value="1"/>
</dbReference>
<reference evidence="8 9" key="1">
    <citation type="submission" date="2023-12" db="EMBL/GenBank/DDBJ databases">
        <title>Baltic Sea Cyanobacteria.</title>
        <authorList>
            <person name="Delbaje E."/>
            <person name="Fewer D.P."/>
            <person name="Shishido T.K."/>
        </authorList>
    </citation>
    <scope>NUCLEOTIDE SEQUENCE [LARGE SCALE GENOMIC DNA]</scope>
    <source>
        <strain evidence="8 9">CCNP 1315</strain>
    </source>
</reference>
<dbReference type="Pfam" id="PF00145">
    <property type="entry name" value="DNA_methylase"/>
    <property type="match status" value="1"/>
</dbReference>
<name>A0ABU5U695_9CYAN</name>
<evidence type="ECO:0000256" key="4">
    <source>
        <dbReference type="ARBA" id="ARBA00022747"/>
    </source>
</evidence>
<dbReference type="NCBIfam" id="TIGR00675">
    <property type="entry name" value="dcm"/>
    <property type="match status" value="1"/>
</dbReference>
<dbReference type="Proteomes" id="UP001301728">
    <property type="component" value="Unassembled WGS sequence"/>
</dbReference>